<dbReference type="PANTHER" id="PTHR14969">
    <property type="entry name" value="SPHINGOSINE-1-PHOSPHATE PHOSPHOHYDROLASE"/>
    <property type="match status" value="1"/>
</dbReference>
<feature type="transmembrane region" description="Helical" evidence="4">
    <location>
        <begin position="214"/>
        <end position="232"/>
    </location>
</feature>
<feature type="transmembrane region" description="Helical" evidence="4">
    <location>
        <begin position="149"/>
        <end position="175"/>
    </location>
</feature>
<dbReference type="SMART" id="SM00014">
    <property type="entry name" value="acidPPc"/>
    <property type="match status" value="1"/>
</dbReference>
<protein>
    <recommendedName>
        <fullName evidence="1">undecaprenyl-diphosphate phosphatase</fullName>
        <ecNumber evidence="1">3.6.1.27</ecNumber>
    </recommendedName>
    <alternativeName>
        <fullName evidence="2">Undecaprenyl pyrophosphate phosphatase</fullName>
    </alternativeName>
</protein>
<name>A0A7Z0LT25_9GAMM</name>
<dbReference type="InterPro" id="IPR036938">
    <property type="entry name" value="PAP2/HPO_sf"/>
</dbReference>
<evidence type="ECO:0000313" key="6">
    <source>
        <dbReference type="EMBL" id="NYS78051.1"/>
    </source>
</evidence>
<dbReference type="InterPro" id="IPR000326">
    <property type="entry name" value="PAP2/HPO"/>
</dbReference>
<organism evidence="6 7">
    <name type="scientific">Vreelandella glaciei</name>
    <dbReference type="NCBI Taxonomy" id="186761"/>
    <lineage>
        <taxon>Bacteria</taxon>
        <taxon>Pseudomonadati</taxon>
        <taxon>Pseudomonadota</taxon>
        <taxon>Gammaproteobacteria</taxon>
        <taxon>Oceanospirillales</taxon>
        <taxon>Halomonadaceae</taxon>
        <taxon>Vreelandella</taxon>
    </lineage>
</organism>
<keyword evidence="4" id="KW-0472">Membrane</keyword>
<dbReference type="Proteomes" id="UP000526892">
    <property type="component" value="Unassembled WGS sequence"/>
</dbReference>
<dbReference type="EC" id="3.6.1.27" evidence="1"/>
<evidence type="ECO:0000256" key="1">
    <source>
        <dbReference type="ARBA" id="ARBA00012374"/>
    </source>
</evidence>
<dbReference type="AlphaFoldDB" id="A0A7Z0LT25"/>
<dbReference type="GO" id="GO:0050380">
    <property type="term" value="F:undecaprenyl-diphosphatase activity"/>
    <property type="evidence" value="ECO:0007669"/>
    <property type="project" value="UniProtKB-EC"/>
</dbReference>
<keyword evidence="4" id="KW-0812">Transmembrane</keyword>
<sequence>MKHHEKIRHVGHKSFSLLARLGRHEIAMLLCVAVLSGGIWGFVTLADEVIEGDTQTIDESLLLALRNPADLSDPIGPGWVEEMGRDFTALGGVGVLVLITLGALGYLLLAGRYRAALFAAIAVPGGILLSTVMKIGFDRPRPDLVPHEAMVYTASFPSGHSMMSAVTYLTLAALLTRVQPALRLKAYLLILAILLTLLVGVSRVYLGVHWPTDVLAGWTAGASWAALCWIVMRWMQRHGQVETEVSGSDTE</sequence>
<keyword evidence="4" id="KW-1133">Transmembrane helix</keyword>
<feature type="transmembrane region" description="Helical" evidence="4">
    <location>
        <begin position="116"/>
        <end position="137"/>
    </location>
</feature>
<comment type="catalytic activity">
    <reaction evidence="3">
        <text>di-trans,octa-cis-undecaprenyl diphosphate + H2O = di-trans,octa-cis-undecaprenyl phosphate + phosphate + H(+)</text>
        <dbReference type="Rhea" id="RHEA:28094"/>
        <dbReference type="ChEBI" id="CHEBI:15377"/>
        <dbReference type="ChEBI" id="CHEBI:15378"/>
        <dbReference type="ChEBI" id="CHEBI:43474"/>
        <dbReference type="ChEBI" id="CHEBI:58405"/>
        <dbReference type="ChEBI" id="CHEBI:60392"/>
        <dbReference type="EC" id="3.6.1.27"/>
    </reaction>
</comment>
<feature type="transmembrane region" description="Helical" evidence="4">
    <location>
        <begin position="187"/>
        <end position="208"/>
    </location>
</feature>
<dbReference type="Gene3D" id="1.20.144.10">
    <property type="entry name" value="Phosphatidic acid phosphatase type 2/haloperoxidase"/>
    <property type="match status" value="1"/>
</dbReference>
<evidence type="ECO:0000259" key="5">
    <source>
        <dbReference type="SMART" id="SM00014"/>
    </source>
</evidence>
<dbReference type="EMBL" id="JACCDE010000012">
    <property type="protein sequence ID" value="NYS78051.1"/>
    <property type="molecule type" value="Genomic_DNA"/>
</dbReference>
<proteinExistence type="predicted"/>
<dbReference type="SUPFAM" id="SSF48317">
    <property type="entry name" value="Acid phosphatase/Vanadium-dependent haloperoxidase"/>
    <property type="match status" value="1"/>
</dbReference>
<keyword evidence="7" id="KW-1185">Reference proteome</keyword>
<dbReference type="PANTHER" id="PTHR14969:SF13">
    <property type="entry name" value="AT30094P"/>
    <property type="match status" value="1"/>
</dbReference>
<evidence type="ECO:0000313" key="7">
    <source>
        <dbReference type="Proteomes" id="UP000526892"/>
    </source>
</evidence>
<evidence type="ECO:0000256" key="3">
    <source>
        <dbReference type="ARBA" id="ARBA00047594"/>
    </source>
</evidence>
<dbReference type="RefSeq" id="WP_179915996.1">
    <property type="nucleotide sequence ID" value="NZ_CAXBPG010000021.1"/>
</dbReference>
<evidence type="ECO:0000256" key="2">
    <source>
        <dbReference type="ARBA" id="ARBA00032707"/>
    </source>
</evidence>
<dbReference type="Pfam" id="PF01569">
    <property type="entry name" value="PAP2"/>
    <property type="match status" value="1"/>
</dbReference>
<comment type="caution">
    <text evidence="6">The sequence shown here is derived from an EMBL/GenBank/DDBJ whole genome shotgun (WGS) entry which is preliminary data.</text>
</comment>
<feature type="domain" description="Phosphatidic acid phosphatase type 2/haloperoxidase" evidence="5">
    <location>
        <begin position="115"/>
        <end position="229"/>
    </location>
</feature>
<accession>A0A7Z0LT25</accession>
<dbReference type="CDD" id="cd03392">
    <property type="entry name" value="PAP2_like_2"/>
    <property type="match status" value="1"/>
</dbReference>
<feature type="transmembrane region" description="Helical" evidence="4">
    <location>
        <begin position="21"/>
        <end position="43"/>
    </location>
</feature>
<reference evidence="6 7" key="1">
    <citation type="journal article" date="2003" name="Extremophiles">
        <title>Halomonas glaciei sp. nov. isolated from fast ice of Adelie Land, Antarctica.</title>
        <authorList>
            <person name="Reddy G.S."/>
            <person name="Raghavan P.U."/>
            <person name="Sarita N.B."/>
            <person name="Prakash J.S."/>
            <person name="Nagesh N."/>
            <person name="Delille D."/>
            <person name="Shivaji S."/>
        </authorList>
    </citation>
    <scope>NUCLEOTIDE SEQUENCE [LARGE SCALE GENOMIC DNA]</scope>
    <source>
        <strain evidence="6 7">DD39</strain>
    </source>
</reference>
<evidence type="ECO:0000256" key="4">
    <source>
        <dbReference type="SAM" id="Phobius"/>
    </source>
</evidence>
<feature type="transmembrane region" description="Helical" evidence="4">
    <location>
        <begin position="87"/>
        <end position="109"/>
    </location>
</feature>
<gene>
    <name evidence="6" type="ORF">HZS80_10050</name>
</gene>